<reference evidence="3" key="1">
    <citation type="submission" date="2013-11" db="EMBL/GenBank/DDBJ databases">
        <title>Genome sequence of the fusiform rust pathogen reveals effectors for host alternation and coevolution with pine.</title>
        <authorList>
            <consortium name="DOE Joint Genome Institute"/>
            <person name="Smith K."/>
            <person name="Pendleton A."/>
            <person name="Kubisiak T."/>
            <person name="Anderson C."/>
            <person name="Salamov A."/>
            <person name="Aerts A."/>
            <person name="Riley R."/>
            <person name="Clum A."/>
            <person name="Lindquist E."/>
            <person name="Ence D."/>
            <person name="Campbell M."/>
            <person name="Kronenberg Z."/>
            <person name="Feau N."/>
            <person name="Dhillon B."/>
            <person name="Hamelin R."/>
            <person name="Burleigh J."/>
            <person name="Smith J."/>
            <person name="Yandell M."/>
            <person name="Nelson C."/>
            <person name="Grigoriev I."/>
            <person name="Davis J."/>
        </authorList>
    </citation>
    <scope>NUCLEOTIDE SEQUENCE</scope>
    <source>
        <strain evidence="3">G11</strain>
    </source>
</reference>
<feature type="signal peptide" evidence="2">
    <location>
        <begin position="1"/>
        <end position="26"/>
    </location>
</feature>
<keyword evidence="4" id="KW-1185">Reference proteome</keyword>
<feature type="chain" id="PRO_5040318761" description="Erect panicle 2 protein" evidence="2">
    <location>
        <begin position="27"/>
        <end position="289"/>
    </location>
</feature>
<feature type="compositionally biased region" description="Polar residues" evidence="1">
    <location>
        <begin position="84"/>
        <end position="95"/>
    </location>
</feature>
<feature type="compositionally biased region" description="Basic and acidic residues" evidence="1">
    <location>
        <begin position="189"/>
        <end position="201"/>
    </location>
</feature>
<accession>A0A9P6T638</accession>
<feature type="compositionally biased region" description="Basic and acidic residues" evidence="1">
    <location>
        <begin position="59"/>
        <end position="75"/>
    </location>
</feature>
<feature type="compositionally biased region" description="Basic and acidic residues" evidence="1">
    <location>
        <begin position="148"/>
        <end position="161"/>
    </location>
</feature>
<evidence type="ECO:0000313" key="4">
    <source>
        <dbReference type="Proteomes" id="UP000886653"/>
    </source>
</evidence>
<name>A0A9P6T638_9BASI</name>
<sequence length="289" mass="32262">MFFRVRFSKLSCVFILISSKLTSILGIIETESGSVIGRSSLLPTKIPKRARSKTSSALQRDDTPIPNDNSRRQTHDMFPLPRNSEGSSKGINSSKGDMHQDAAAPDRQERTKWFKPSYFGDEYLDSNTELKMKGGSLHMIPEDGGQPEFDRNAQRSAEHRAKLGANPRQLVGSGRARVPNSDLNGANPHDQEYEIPSREPKPVVTSKSPVGRWKSLAAVTSEGPAIPRPGLLRYSLREPKSEIESVSLRSRWEARDEEAKALQVLKKRPASQATQSLDRKRDTTEEEIN</sequence>
<proteinExistence type="predicted"/>
<protein>
    <recommendedName>
        <fullName evidence="5">Erect panicle 2 protein</fullName>
    </recommendedName>
</protein>
<keyword evidence="2" id="KW-0732">Signal</keyword>
<dbReference type="AlphaFoldDB" id="A0A9P6T638"/>
<evidence type="ECO:0000256" key="1">
    <source>
        <dbReference type="SAM" id="MobiDB-lite"/>
    </source>
</evidence>
<evidence type="ECO:0000313" key="3">
    <source>
        <dbReference type="EMBL" id="KAG0140019.1"/>
    </source>
</evidence>
<evidence type="ECO:0000256" key="2">
    <source>
        <dbReference type="SAM" id="SignalP"/>
    </source>
</evidence>
<gene>
    <name evidence="3" type="ORF">CROQUDRAFT_394993</name>
</gene>
<feature type="region of interest" description="Disordered" evidence="1">
    <location>
        <begin position="263"/>
        <end position="289"/>
    </location>
</feature>
<feature type="region of interest" description="Disordered" evidence="1">
    <location>
        <begin position="141"/>
        <end position="210"/>
    </location>
</feature>
<comment type="caution">
    <text evidence="3">The sequence shown here is derived from an EMBL/GenBank/DDBJ whole genome shotgun (WGS) entry which is preliminary data.</text>
</comment>
<dbReference type="Proteomes" id="UP000886653">
    <property type="component" value="Unassembled WGS sequence"/>
</dbReference>
<evidence type="ECO:0008006" key="5">
    <source>
        <dbReference type="Google" id="ProtNLM"/>
    </source>
</evidence>
<dbReference type="EMBL" id="MU167487">
    <property type="protein sequence ID" value="KAG0140019.1"/>
    <property type="molecule type" value="Genomic_DNA"/>
</dbReference>
<organism evidence="3 4">
    <name type="scientific">Cronartium quercuum f. sp. fusiforme G11</name>
    <dbReference type="NCBI Taxonomy" id="708437"/>
    <lineage>
        <taxon>Eukaryota</taxon>
        <taxon>Fungi</taxon>
        <taxon>Dikarya</taxon>
        <taxon>Basidiomycota</taxon>
        <taxon>Pucciniomycotina</taxon>
        <taxon>Pucciniomycetes</taxon>
        <taxon>Pucciniales</taxon>
        <taxon>Coleosporiaceae</taxon>
        <taxon>Cronartium</taxon>
    </lineage>
</organism>
<feature type="compositionally biased region" description="Basic and acidic residues" evidence="1">
    <location>
        <begin position="96"/>
        <end position="108"/>
    </location>
</feature>
<feature type="region of interest" description="Disordered" evidence="1">
    <location>
        <begin position="46"/>
        <end position="108"/>
    </location>
</feature>